<evidence type="ECO:0000313" key="2">
    <source>
        <dbReference type="EMBL" id="KAJ3639187.1"/>
    </source>
</evidence>
<accession>A0AA38M1Z4</accession>
<gene>
    <name evidence="2" type="ORF">Zmor_004057</name>
</gene>
<dbReference type="EMBL" id="JALNTZ010000012">
    <property type="protein sequence ID" value="KAJ3639187.1"/>
    <property type="molecule type" value="Genomic_DNA"/>
</dbReference>
<feature type="compositionally biased region" description="Basic residues" evidence="1">
    <location>
        <begin position="143"/>
        <end position="156"/>
    </location>
</feature>
<sequence>MADEKTQDNGCKPEEAEAEADCVLECVNRIDNELRVYIFAESTKVNKIACATILASMSQGIVHLEKEVMKNKFLEGRVCELEKRVQERRNVVVTKDNEGKESKEEVRTTAQQKSWAVVVKSNRSETVGADRHTVQVPSPRSVPRSRHKTRRVGMAR</sequence>
<comment type="caution">
    <text evidence="2">The sequence shown here is derived from an EMBL/GenBank/DDBJ whole genome shotgun (WGS) entry which is preliminary data.</text>
</comment>
<reference evidence="2" key="1">
    <citation type="journal article" date="2023" name="G3 (Bethesda)">
        <title>Whole genome assemblies of Zophobas morio and Tenebrio molitor.</title>
        <authorList>
            <person name="Kaur S."/>
            <person name="Stinson S.A."/>
            <person name="diCenzo G.C."/>
        </authorList>
    </citation>
    <scope>NUCLEOTIDE SEQUENCE</scope>
    <source>
        <strain evidence="2">QUZm001</strain>
    </source>
</reference>
<dbReference type="AlphaFoldDB" id="A0AA38M1Z4"/>
<feature type="region of interest" description="Disordered" evidence="1">
    <location>
        <begin position="123"/>
        <end position="156"/>
    </location>
</feature>
<dbReference type="Proteomes" id="UP001168821">
    <property type="component" value="Unassembled WGS sequence"/>
</dbReference>
<organism evidence="2 3">
    <name type="scientific">Zophobas morio</name>
    <dbReference type="NCBI Taxonomy" id="2755281"/>
    <lineage>
        <taxon>Eukaryota</taxon>
        <taxon>Metazoa</taxon>
        <taxon>Ecdysozoa</taxon>
        <taxon>Arthropoda</taxon>
        <taxon>Hexapoda</taxon>
        <taxon>Insecta</taxon>
        <taxon>Pterygota</taxon>
        <taxon>Neoptera</taxon>
        <taxon>Endopterygota</taxon>
        <taxon>Coleoptera</taxon>
        <taxon>Polyphaga</taxon>
        <taxon>Cucujiformia</taxon>
        <taxon>Tenebrionidae</taxon>
        <taxon>Zophobas</taxon>
    </lineage>
</organism>
<evidence type="ECO:0000313" key="3">
    <source>
        <dbReference type="Proteomes" id="UP001168821"/>
    </source>
</evidence>
<protein>
    <submittedName>
        <fullName evidence="2">Uncharacterized protein</fullName>
    </submittedName>
</protein>
<evidence type="ECO:0000256" key="1">
    <source>
        <dbReference type="SAM" id="MobiDB-lite"/>
    </source>
</evidence>
<name>A0AA38M1Z4_9CUCU</name>
<proteinExistence type="predicted"/>
<keyword evidence="3" id="KW-1185">Reference proteome</keyword>